<dbReference type="OrthoDB" id="9813056at2"/>
<evidence type="ECO:0000256" key="3">
    <source>
        <dbReference type="ARBA" id="ARBA00023125"/>
    </source>
</evidence>
<dbReference type="PATRIC" id="fig|298794.3.peg.5430"/>
<dbReference type="GO" id="GO:0003677">
    <property type="term" value="F:DNA binding"/>
    <property type="evidence" value="ECO:0007669"/>
    <property type="project" value="UniProtKB-KW"/>
</dbReference>
<dbReference type="Pfam" id="PF03466">
    <property type="entry name" value="LysR_substrate"/>
    <property type="match status" value="1"/>
</dbReference>
<dbReference type="InterPro" id="IPR036390">
    <property type="entry name" value="WH_DNA-bd_sf"/>
</dbReference>
<dbReference type="InterPro" id="IPR036388">
    <property type="entry name" value="WH-like_DNA-bd_sf"/>
</dbReference>
<evidence type="ECO:0000256" key="4">
    <source>
        <dbReference type="ARBA" id="ARBA00023163"/>
    </source>
</evidence>
<gene>
    <name evidence="6" type="ORF">VQ02_33325</name>
</gene>
<dbReference type="GO" id="GO:0003700">
    <property type="term" value="F:DNA-binding transcription factor activity"/>
    <property type="evidence" value="ECO:0007669"/>
    <property type="project" value="InterPro"/>
</dbReference>
<evidence type="ECO:0000256" key="2">
    <source>
        <dbReference type="ARBA" id="ARBA00023015"/>
    </source>
</evidence>
<evidence type="ECO:0000256" key="1">
    <source>
        <dbReference type="ARBA" id="ARBA00009437"/>
    </source>
</evidence>
<dbReference type="InterPro" id="IPR005119">
    <property type="entry name" value="LysR_subst-bd"/>
</dbReference>
<comment type="caution">
    <text evidence="6">The sequence shown here is derived from an EMBL/GenBank/DDBJ whole genome shotgun (WGS) entry which is preliminary data.</text>
</comment>
<proteinExistence type="inferred from homology"/>
<dbReference type="InterPro" id="IPR000847">
    <property type="entry name" value="LysR_HTH_N"/>
</dbReference>
<dbReference type="PRINTS" id="PR00039">
    <property type="entry name" value="HTHLYSR"/>
</dbReference>
<dbReference type="Pfam" id="PF00126">
    <property type="entry name" value="HTH_1"/>
    <property type="match status" value="1"/>
</dbReference>
<dbReference type="Proteomes" id="UP000035955">
    <property type="component" value="Unassembled WGS sequence"/>
</dbReference>
<dbReference type="CDD" id="cd08422">
    <property type="entry name" value="PBP2_CrgA_like"/>
    <property type="match status" value="1"/>
</dbReference>
<evidence type="ECO:0000313" key="7">
    <source>
        <dbReference type="Proteomes" id="UP000035955"/>
    </source>
</evidence>
<keyword evidence="4" id="KW-0804">Transcription</keyword>
<evidence type="ECO:0000313" key="6">
    <source>
        <dbReference type="EMBL" id="KMO27365.1"/>
    </source>
</evidence>
<reference evidence="6 7" key="1">
    <citation type="submission" date="2015-03" db="EMBL/GenBank/DDBJ databases">
        <title>Genome sequencing of Methylobacterium variabile DSM 16961.</title>
        <authorList>
            <person name="Chaudhry V."/>
            <person name="Patil P.B."/>
        </authorList>
    </citation>
    <scope>NUCLEOTIDE SEQUENCE [LARGE SCALE GENOMIC DNA]</scope>
    <source>
        <strain evidence="6 7">DSM 16961</strain>
    </source>
</reference>
<dbReference type="SUPFAM" id="SSF46785">
    <property type="entry name" value="Winged helix' DNA-binding domain"/>
    <property type="match status" value="1"/>
</dbReference>
<organism evidence="6 7">
    <name type="scientific">Methylobacterium variabile</name>
    <dbReference type="NCBI Taxonomy" id="298794"/>
    <lineage>
        <taxon>Bacteria</taxon>
        <taxon>Pseudomonadati</taxon>
        <taxon>Pseudomonadota</taxon>
        <taxon>Alphaproteobacteria</taxon>
        <taxon>Hyphomicrobiales</taxon>
        <taxon>Methylobacteriaceae</taxon>
        <taxon>Methylobacterium</taxon>
    </lineage>
</organism>
<evidence type="ECO:0000259" key="5">
    <source>
        <dbReference type="PROSITE" id="PS50931"/>
    </source>
</evidence>
<dbReference type="SUPFAM" id="SSF53850">
    <property type="entry name" value="Periplasmic binding protein-like II"/>
    <property type="match status" value="1"/>
</dbReference>
<dbReference type="PANTHER" id="PTHR30537:SF5">
    <property type="entry name" value="HTH-TYPE TRANSCRIPTIONAL ACTIVATOR TTDR-RELATED"/>
    <property type="match status" value="1"/>
</dbReference>
<dbReference type="PROSITE" id="PS50931">
    <property type="entry name" value="HTH_LYSR"/>
    <property type="match status" value="1"/>
</dbReference>
<sequence length="301" mass="32748">MDLAIALRAFVRTVERGSVTLAARDLGVSQPAVTKHLRNLEQHSGTRLLERSPRIVRPTPQGQALYEASRAALTAIDAALEGIRQDGGTVEGLLRLHAPSCIGSRHLITIVMEFQAIHPAVTVDLVLEDRAVDLVYDGFDLALSYGHPVNQDVILRRIGLIRRILAAAPDLLARTGPFETLEALSRAPLVTTLSPRSRRDKLVLERDGETVEIPVNPTMRTNDAKVATRVLLAGQAAGAVQQNLVAEELADGRLVRILPDYEVKPTEAFLTYPSARLLRPAVRAFIDFVLPALRALPGVTA</sequence>
<dbReference type="FunFam" id="1.10.10.10:FF:000001">
    <property type="entry name" value="LysR family transcriptional regulator"/>
    <property type="match status" value="1"/>
</dbReference>
<comment type="similarity">
    <text evidence="1">Belongs to the LysR transcriptional regulatory family.</text>
</comment>
<dbReference type="RefSeq" id="WP_048448554.1">
    <property type="nucleotide sequence ID" value="NZ_LABY01000387.1"/>
</dbReference>
<dbReference type="InterPro" id="IPR058163">
    <property type="entry name" value="LysR-type_TF_proteobact-type"/>
</dbReference>
<accession>A0A0J6RWY3</accession>
<keyword evidence="2" id="KW-0805">Transcription regulation</keyword>
<dbReference type="AlphaFoldDB" id="A0A0J6RWY3"/>
<name>A0A0J6RWY3_9HYPH</name>
<dbReference type="EMBL" id="LABY01000387">
    <property type="protein sequence ID" value="KMO27365.1"/>
    <property type="molecule type" value="Genomic_DNA"/>
</dbReference>
<dbReference type="Gene3D" id="3.40.190.290">
    <property type="match status" value="1"/>
</dbReference>
<dbReference type="PANTHER" id="PTHR30537">
    <property type="entry name" value="HTH-TYPE TRANSCRIPTIONAL REGULATOR"/>
    <property type="match status" value="1"/>
</dbReference>
<keyword evidence="7" id="KW-1185">Reference proteome</keyword>
<keyword evidence="3" id="KW-0238">DNA-binding</keyword>
<feature type="domain" description="HTH lysR-type" evidence="5">
    <location>
        <begin position="1"/>
        <end position="59"/>
    </location>
</feature>
<protein>
    <submittedName>
        <fullName evidence="6">LysR family transcriptional regulator</fullName>
    </submittedName>
</protein>
<dbReference type="Gene3D" id="1.10.10.10">
    <property type="entry name" value="Winged helix-like DNA-binding domain superfamily/Winged helix DNA-binding domain"/>
    <property type="match status" value="1"/>
</dbReference>